<evidence type="ECO:0000259" key="1">
    <source>
        <dbReference type="PROSITE" id="PS50404"/>
    </source>
</evidence>
<dbReference type="EMBL" id="FNRM01000002">
    <property type="protein sequence ID" value="SEA25814.1"/>
    <property type="molecule type" value="Genomic_DNA"/>
</dbReference>
<dbReference type="GO" id="GO:0016034">
    <property type="term" value="F:maleylacetoacetate isomerase activity"/>
    <property type="evidence" value="ECO:0007669"/>
    <property type="project" value="TreeGrafter"/>
</dbReference>
<dbReference type="Gene3D" id="1.20.1050.10">
    <property type="match status" value="1"/>
</dbReference>
<gene>
    <name evidence="2" type="ORF">SAMN04488051_102299</name>
</gene>
<organism evidence="2 3">
    <name type="scientific">Alkalimonas amylolytica</name>
    <dbReference type="NCBI Taxonomy" id="152573"/>
    <lineage>
        <taxon>Bacteria</taxon>
        <taxon>Pseudomonadati</taxon>
        <taxon>Pseudomonadota</taxon>
        <taxon>Gammaproteobacteria</taxon>
        <taxon>Alkalimonas</taxon>
    </lineage>
</organism>
<dbReference type="PROSITE" id="PS50404">
    <property type="entry name" value="GST_NTER"/>
    <property type="match status" value="1"/>
</dbReference>
<dbReference type="PANTHER" id="PTHR42673">
    <property type="entry name" value="MALEYLACETOACETATE ISOMERASE"/>
    <property type="match status" value="1"/>
</dbReference>
<dbReference type="SFLD" id="SFLDS00019">
    <property type="entry name" value="Glutathione_Transferase_(cytos"/>
    <property type="match status" value="1"/>
</dbReference>
<dbReference type="Pfam" id="PF13410">
    <property type="entry name" value="GST_C_2"/>
    <property type="match status" value="1"/>
</dbReference>
<dbReference type="GO" id="GO:0004364">
    <property type="term" value="F:glutathione transferase activity"/>
    <property type="evidence" value="ECO:0007669"/>
    <property type="project" value="TreeGrafter"/>
</dbReference>
<dbReference type="PANTHER" id="PTHR42673:SF4">
    <property type="entry name" value="MALEYLACETOACETATE ISOMERASE"/>
    <property type="match status" value="1"/>
</dbReference>
<feature type="domain" description="GST N-terminal" evidence="1">
    <location>
        <begin position="2"/>
        <end position="81"/>
    </location>
</feature>
<protein>
    <submittedName>
        <fullName evidence="2">Glutathione S-transferase</fullName>
    </submittedName>
</protein>
<dbReference type="SFLD" id="SFLDG00358">
    <property type="entry name" value="Main_(cytGST)"/>
    <property type="match status" value="1"/>
</dbReference>
<keyword evidence="3" id="KW-1185">Reference proteome</keyword>
<sequence length="226" mass="25649">MYQLFIANKNYSSWSLRPWLLLQQLNIPFNEQLQQFQVDNYANFRSFSPTAKVPCLHDGDTQVWESLAIVEYLAERHEGVWPADATARNYARCAASEMHAGFVTLRNVCTMNCGVRAQLHNPPAALAPELARLDELWQQGLAQFGGPFLAGKDFTAVDAFFAPVAFRVQTYDLLLSDKALTYVKHLLALPAMQSWYQAALQESWREPSHEAEIGLYGTVLIDYRKC</sequence>
<dbReference type="InterPro" id="IPR040079">
    <property type="entry name" value="Glutathione_S-Trfase"/>
</dbReference>
<dbReference type="SUPFAM" id="SSF52833">
    <property type="entry name" value="Thioredoxin-like"/>
    <property type="match status" value="1"/>
</dbReference>
<dbReference type="InterPro" id="IPR004045">
    <property type="entry name" value="Glutathione_S-Trfase_N"/>
</dbReference>
<dbReference type="CDD" id="cd03043">
    <property type="entry name" value="GST_N_1"/>
    <property type="match status" value="1"/>
</dbReference>
<evidence type="ECO:0000313" key="2">
    <source>
        <dbReference type="EMBL" id="SEA25814.1"/>
    </source>
</evidence>
<name>A0A1H3ZRB1_ALKAM</name>
<dbReference type="CDD" id="cd03194">
    <property type="entry name" value="GST_C_3"/>
    <property type="match status" value="1"/>
</dbReference>
<dbReference type="OrthoDB" id="9799538at2"/>
<dbReference type="STRING" id="152573.SAMN04488051_102299"/>
<dbReference type="InterPro" id="IPR036249">
    <property type="entry name" value="Thioredoxin-like_sf"/>
</dbReference>
<dbReference type="Proteomes" id="UP000198773">
    <property type="component" value="Unassembled WGS sequence"/>
</dbReference>
<dbReference type="GO" id="GO:0006559">
    <property type="term" value="P:L-phenylalanine catabolic process"/>
    <property type="evidence" value="ECO:0007669"/>
    <property type="project" value="TreeGrafter"/>
</dbReference>
<keyword evidence="2" id="KW-0808">Transferase</keyword>
<reference evidence="2 3" key="1">
    <citation type="submission" date="2016-10" db="EMBL/GenBank/DDBJ databases">
        <authorList>
            <person name="de Groot N.N."/>
        </authorList>
    </citation>
    <scope>NUCLEOTIDE SEQUENCE [LARGE SCALE GENOMIC DNA]</scope>
    <source>
        <strain evidence="2 3">CGMCC 1.3430</strain>
    </source>
</reference>
<dbReference type="Gene3D" id="3.40.30.10">
    <property type="entry name" value="Glutaredoxin"/>
    <property type="match status" value="1"/>
</dbReference>
<dbReference type="Pfam" id="PF13409">
    <property type="entry name" value="GST_N_2"/>
    <property type="match status" value="1"/>
</dbReference>
<dbReference type="InterPro" id="IPR036282">
    <property type="entry name" value="Glutathione-S-Trfase_C_sf"/>
</dbReference>
<dbReference type="AlphaFoldDB" id="A0A1H3ZRB1"/>
<dbReference type="SUPFAM" id="SSF47616">
    <property type="entry name" value="GST C-terminal domain-like"/>
    <property type="match status" value="1"/>
</dbReference>
<evidence type="ECO:0000313" key="3">
    <source>
        <dbReference type="Proteomes" id="UP000198773"/>
    </source>
</evidence>
<proteinExistence type="predicted"/>
<dbReference type="GO" id="GO:0006749">
    <property type="term" value="P:glutathione metabolic process"/>
    <property type="evidence" value="ECO:0007669"/>
    <property type="project" value="TreeGrafter"/>
</dbReference>
<dbReference type="RefSeq" id="WP_091340473.1">
    <property type="nucleotide sequence ID" value="NZ_FNRM01000002.1"/>
</dbReference>
<accession>A0A1H3ZRB1</accession>